<dbReference type="AlphaFoldDB" id="A0A2P5FBP5"/>
<evidence type="ECO:0000313" key="2">
    <source>
        <dbReference type="Proteomes" id="UP000237000"/>
    </source>
</evidence>
<evidence type="ECO:0000313" key="1">
    <source>
        <dbReference type="EMBL" id="PON95198.1"/>
    </source>
</evidence>
<accession>A0A2P5FBP5</accession>
<dbReference type="STRING" id="63057.A0A2P5FBP5"/>
<sequence>MDDPVDSFRILIIYSQSFTPQAPSRVDMVEAIRDHGLGGLEVSPSSPVLSFYISTEACGVVTALSPGLISKHVRDLIVYAGTPMGSYAGEQILAADKVAPFLDSVGTVIAVSFMLKGMTAQFLVEVHYLSLSDPEVPQNVSNGTSEPLDAAIPKLRVVKIQRMRRVEAEVFQLERVHYQNGPFNLSNVTQLLWRNSFISPYIWMAQMQQRCGYRTEYGCCAACVIRDHLGQLVAISAYRNAATDPLFVLKMDGAMLFSFRVRLSSVG</sequence>
<dbReference type="InParanoid" id="A0A2P5FBP5"/>
<protein>
    <submittedName>
        <fullName evidence="1">Alcohol dehydrogenase superfamily, zinc-type</fullName>
    </submittedName>
</protein>
<dbReference type="EMBL" id="JXTC01000046">
    <property type="protein sequence ID" value="PON95198.1"/>
    <property type="molecule type" value="Genomic_DNA"/>
</dbReference>
<dbReference type="Gene3D" id="3.40.50.720">
    <property type="entry name" value="NAD(P)-binding Rossmann-like Domain"/>
    <property type="match status" value="1"/>
</dbReference>
<gene>
    <name evidence="1" type="ORF">TorRG33x02_090900</name>
</gene>
<dbReference type="OrthoDB" id="3509362at2759"/>
<proteinExistence type="predicted"/>
<dbReference type="Proteomes" id="UP000237000">
    <property type="component" value="Unassembled WGS sequence"/>
</dbReference>
<reference evidence="2" key="1">
    <citation type="submission" date="2016-06" db="EMBL/GenBank/DDBJ databases">
        <title>Parallel loss of symbiosis genes in relatives of nitrogen-fixing non-legume Parasponia.</title>
        <authorList>
            <person name="Van Velzen R."/>
            <person name="Holmer R."/>
            <person name="Bu F."/>
            <person name="Rutten L."/>
            <person name="Van Zeijl A."/>
            <person name="Liu W."/>
            <person name="Santuari L."/>
            <person name="Cao Q."/>
            <person name="Sharma T."/>
            <person name="Shen D."/>
            <person name="Roswanjaya Y."/>
            <person name="Wardhani T."/>
            <person name="Kalhor M.S."/>
            <person name="Jansen J."/>
            <person name="Van den Hoogen J."/>
            <person name="Gungor B."/>
            <person name="Hartog M."/>
            <person name="Hontelez J."/>
            <person name="Verver J."/>
            <person name="Yang W.-C."/>
            <person name="Schijlen E."/>
            <person name="Repin R."/>
            <person name="Schilthuizen M."/>
            <person name="Schranz E."/>
            <person name="Heidstra R."/>
            <person name="Miyata K."/>
            <person name="Fedorova E."/>
            <person name="Kohlen W."/>
            <person name="Bisseling T."/>
            <person name="Smit S."/>
            <person name="Geurts R."/>
        </authorList>
    </citation>
    <scope>NUCLEOTIDE SEQUENCE [LARGE SCALE GENOMIC DNA]</scope>
    <source>
        <strain evidence="2">cv. RG33-2</strain>
    </source>
</reference>
<dbReference type="Gene3D" id="3.90.180.10">
    <property type="entry name" value="Medium-chain alcohol dehydrogenases, catalytic domain"/>
    <property type="match status" value="1"/>
</dbReference>
<keyword evidence="2" id="KW-1185">Reference proteome</keyword>
<comment type="caution">
    <text evidence="1">The sequence shown here is derived from an EMBL/GenBank/DDBJ whole genome shotgun (WGS) entry which is preliminary data.</text>
</comment>
<organism evidence="1 2">
    <name type="scientific">Trema orientale</name>
    <name type="common">Charcoal tree</name>
    <name type="synonym">Celtis orientalis</name>
    <dbReference type="NCBI Taxonomy" id="63057"/>
    <lineage>
        <taxon>Eukaryota</taxon>
        <taxon>Viridiplantae</taxon>
        <taxon>Streptophyta</taxon>
        <taxon>Embryophyta</taxon>
        <taxon>Tracheophyta</taxon>
        <taxon>Spermatophyta</taxon>
        <taxon>Magnoliopsida</taxon>
        <taxon>eudicotyledons</taxon>
        <taxon>Gunneridae</taxon>
        <taxon>Pentapetalae</taxon>
        <taxon>rosids</taxon>
        <taxon>fabids</taxon>
        <taxon>Rosales</taxon>
        <taxon>Cannabaceae</taxon>
        <taxon>Trema</taxon>
    </lineage>
</organism>
<name>A0A2P5FBP5_TREOI</name>